<dbReference type="GO" id="GO:0010181">
    <property type="term" value="F:FMN binding"/>
    <property type="evidence" value="ECO:0007669"/>
    <property type="project" value="UniProtKB-UniRule"/>
</dbReference>
<accession>A0A0C2E7Q4</accession>
<dbReference type="InterPro" id="IPR013785">
    <property type="entry name" value="Aldolase_TIM"/>
</dbReference>
<dbReference type="OrthoDB" id="9795032at2"/>
<dbReference type="EMBL" id="JXII01000003">
    <property type="protein sequence ID" value="KIH71327.1"/>
    <property type="molecule type" value="Genomic_DNA"/>
</dbReference>
<feature type="binding site" evidence="11">
    <location>
        <position position="127"/>
    </location>
    <ligand>
        <name>FMN</name>
        <dbReference type="ChEBI" id="CHEBI:58210"/>
    </ligand>
</feature>
<feature type="domain" description="FMN-dependent dehydrogenase" evidence="13">
    <location>
        <begin position="170"/>
        <end position="328"/>
    </location>
</feature>
<dbReference type="AlphaFoldDB" id="A0A0C2E7Q4"/>
<protein>
    <recommendedName>
        <fullName evidence="11">Isopentenyl-diphosphate delta-isomerase</fullName>
        <shortName evidence="11">IPP isomerase</shortName>
        <ecNumber evidence="11">5.3.3.2</ecNumber>
    </recommendedName>
    <alternativeName>
        <fullName evidence="11">Isopentenyl diphosphate:dimethylallyl diphosphate isomerase</fullName>
    </alternativeName>
    <alternativeName>
        <fullName evidence="11">Isopentenyl pyrophosphate isomerase</fullName>
    </alternativeName>
    <alternativeName>
        <fullName evidence="11">Type 2 isopentenyl diphosphate isomerase</fullName>
        <shortName evidence="11">IDI-2</shortName>
    </alternativeName>
</protein>
<dbReference type="GO" id="GO:0004452">
    <property type="term" value="F:isopentenyl-diphosphate delta-isomerase activity"/>
    <property type="evidence" value="ECO:0007669"/>
    <property type="project" value="UniProtKB-UniRule"/>
</dbReference>
<keyword evidence="2 11" id="KW-0963">Cytoplasm</keyword>
<evidence type="ECO:0000256" key="4">
    <source>
        <dbReference type="ARBA" id="ARBA00022643"/>
    </source>
</evidence>
<feature type="compositionally biased region" description="Basic and acidic residues" evidence="12">
    <location>
        <begin position="1"/>
        <end position="20"/>
    </location>
</feature>
<dbReference type="GeneID" id="77844833"/>
<evidence type="ECO:0000256" key="11">
    <source>
        <dbReference type="HAMAP-Rule" id="MF_00354"/>
    </source>
</evidence>
<evidence type="ECO:0000313" key="14">
    <source>
        <dbReference type="EMBL" id="KIH71327.1"/>
    </source>
</evidence>
<comment type="function">
    <text evidence="11">Involved in the biosynthesis of isoprenoids. Catalyzes the 1,3-allylic rearrangement of the homoallylic substrate isopentenyl (IPP) to its allylic isomer, dimethylallyl diphosphate (DMAPP).</text>
</comment>
<evidence type="ECO:0000256" key="12">
    <source>
        <dbReference type="SAM" id="MobiDB-lite"/>
    </source>
</evidence>
<feature type="binding site" evidence="11">
    <location>
        <begin position="265"/>
        <end position="267"/>
    </location>
    <ligand>
        <name>FMN</name>
        <dbReference type="ChEBI" id="CHEBI:58210"/>
    </ligand>
</feature>
<feature type="region of interest" description="Disordered" evidence="12">
    <location>
        <begin position="1"/>
        <end position="24"/>
    </location>
</feature>
<dbReference type="InterPro" id="IPR000262">
    <property type="entry name" value="FMN-dep_DH"/>
</dbReference>
<dbReference type="Pfam" id="PF01070">
    <property type="entry name" value="FMN_dh"/>
    <property type="match status" value="1"/>
</dbReference>
<keyword evidence="6 11" id="KW-0460">Magnesium</keyword>
<dbReference type="CDD" id="cd02811">
    <property type="entry name" value="IDI-2_FMN"/>
    <property type="match status" value="1"/>
</dbReference>
<keyword evidence="7 11" id="KW-0521">NADP</keyword>
<dbReference type="GO" id="GO:0016491">
    <property type="term" value="F:oxidoreductase activity"/>
    <property type="evidence" value="ECO:0007669"/>
    <property type="project" value="InterPro"/>
</dbReference>
<reference evidence="17" key="2">
    <citation type="submission" date="2020-04" db="EMBL/GenBank/DDBJ databases">
        <title>Genome analysis and biological profiling of marine Cellulosimicrobium funkei MOSEL-ME6.</title>
        <authorList>
            <person name="Tanveer F."/>
            <person name="Xie Y."/>
            <person name="Shinwari Z.K."/>
        </authorList>
    </citation>
    <scope>NUCLEOTIDE SEQUENCE [LARGE SCALE GENOMIC DNA]</scope>
    <source>
        <strain evidence="17">MOSEL-ME25</strain>
    </source>
</reference>
<dbReference type="NCBIfam" id="TIGR02151">
    <property type="entry name" value="IPP_isom_2"/>
    <property type="match status" value="1"/>
</dbReference>
<dbReference type="GO" id="GO:0008299">
    <property type="term" value="P:isoprenoid biosynthetic process"/>
    <property type="evidence" value="ECO:0007669"/>
    <property type="project" value="UniProtKB-UniRule"/>
</dbReference>
<evidence type="ECO:0000256" key="7">
    <source>
        <dbReference type="ARBA" id="ARBA00022857"/>
    </source>
</evidence>
<keyword evidence="4 11" id="KW-0288">FMN</keyword>
<comment type="cofactor">
    <cofactor evidence="11">
        <name>Mg(2+)</name>
        <dbReference type="ChEBI" id="CHEBI:18420"/>
    </cofactor>
</comment>
<comment type="catalytic activity">
    <reaction evidence="11">
        <text>isopentenyl diphosphate = dimethylallyl diphosphate</text>
        <dbReference type="Rhea" id="RHEA:23284"/>
        <dbReference type="ChEBI" id="CHEBI:57623"/>
        <dbReference type="ChEBI" id="CHEBI:128769"/>
        <dbReference type="EC" id="5.3.3.2"/>
    </reaction>
</comment>
<feature type="binding site" evidence="11">
    <location>
        <begin position="286"/>
        <end position="287"/>
    </location>
    <ligand>
        <name>FMN</name>
        <dbReference type="ChEBI" id="CHEBI:58210"/>
    </ligand>
</feature>
<comment type="cofactor">
    <cofactor evidence="1 11">
        <name>FMN</name>
        <dbReference type="ChEBI" id="CHEBI:58210"/>
    </cofactor>
</comment>
<evidence type="ECO:0000256" key="6">
    <source>
        <dbReference type="ARBA" id="ARBA00022842"/>
    </source>
</evidence>
<feature type="binding site" evidence="11">
    <location>
        <position position="214"/>
    </location>
    <ligand>
        <name>FMN</name>
        <dbReference type="ChEBI" id="CHEBI:58210"/>
    </ligand>
</feature>
<dbReference type="Proteomes" id="UP000527860">
    <property type="component" value="Unassembled WGS sequence"/>
</dbReference>
<feature type="binding site" evidence="11">
    <location>
        <begin position="11"/>
        <end position="12"/>
    </location>
    <ligand>
        <name>substrate</name>
    </ligand>
</feature>
<reference evidence="15 17" key="4">
    <citation type="submission" date="2022-12" db="EMBL/GenBank/DDBJ databases">
        <title>Genome analysis and biological profiling of marine Salinicoccus roseus MOSEL-ME25.</title>
        <authorList>
            <person name="Mirza F.T."/>
            <person name="Xie Y."/>
            <person name="Shinwari Z.K."/>
        </authorList>
    </citation>
    <scope>NUCLEOTIDE SEQUENCE [LARGE SCALE GENOMIC DNA]</scope>
    <source>
        <strain evidence="15 17">MOSEL-ME25</strain>
    </source>
</reference>
<organism evidence="14 16">
    <name type="scientific">Salinicoccus roseus</name>
    <dbReference type="NCBI Taxonomy" id="45670"/>
    <lineage>
        <taxon>Bacteria</taxon>
        <taxon>Bacillati</taxon>
        <taxon>Bacillota</taxon>
        <taxon>Bacilli</taxon>
        <taxon>Bacillales</taxon>
        <taxon>Staphylococcaceae</taxon>
        <taxon>Salinicoccus</taxon>
    </lineage>
</organism>
<keyword evidence="9 11" id="KW-0413">Isomerase</keyword>
<feature type="binding site" evidence="11">
    <location>
        <position position="157"/>
    </location>
    <ligand>
        <name>substrate</name>
    </ligand>
</feature>
<evidence type="ECO:0000256" key="8">
    <source>
        <dbReference type="ARBA" id="ARBA00023229"/>
    </source>
</evidence>
<evidence type="ECO:0000256" key="3">
    <source>
        <dbReference type="ARBA" id="ARBA00022630"/>
    </source>
</evidence>
<comment type="caution">
    <text evidence="14">The sequence shown here is derived from an EMBL/GenBank/DDBJ whole genome shotgun (WGS) entry which is preliminary data.</text>
</comment>
<sequence>MNEKINLRSQRKNEHVRHALDQPSQTAMSDFENIRFVHQSIPSVDMEDIDLSTRIGPFEVSRPLYINAMTGGSEWTREINRKLAEVAQATGLPMAVGSMHAALKHPELSNSFTIVRDRHPDGIVFANVGADVSLEGAKRAVEMLRADALQIHINAPQELIMPEGDRNFKSWRANIENIVEHAGVPVIVKEVGFGMSSETLQILKDIGVKHADVSGRGGTNFASIENIRREKADMAYMSDWGLSTPISLLEAQPFLEDMDILASGGIKTPLDAMKCLALGAKAIGMSRLMLEQVEHHGIEAAIEHVEQFHHQMCKISIMINAQNIEEISSRPIVLSPEIISWQRQRSLDK</sequence>
<evidence type="ECO:0000259" key="13">
    <source>
        <dbReference type="Pfam" id="PF01070"/>
    </source>
</evidence>
<feature type="binding site" evidence="11">
    <location>
        <begin position="98"/>
        <end position="100"/>
    </location>
    <ligand>
        <name>substrate</name>
    </ligand>
</feature>
<comment type="caution">
    <text evidence="11">Lacks conserved residue(s) required for the propagation of feature annotation.</text>
</comment>
<comment type="similarity">
    <text evidence="11">Belongs to the IPP isomerase type 2 family.</text>
</comment>
<dbReference type="InterPro" id="IPR011179">
    <property type="entry name" value="IPdP_isomerase"/>
</dbReference>
<keyword evidence="5 11" id="KW-0479">Metal-binding</keyword>
<reference evidence="14 16" key="1">
    <citation type="submission" date="2015-01" db="EMBL/GenBank/DDBJ databases">
        <title>Genome sequences of high lactate-tolerant strain Salinicoccus roseus W12 with industrial interest.</title>
        <authorList>
            <person name="Wang H."/>
            <person name="Yu B."/>
        </authorList>
    </citation>
    <scope>NUCLEOTIDE SEQUENCE [LARGE SCALE GENOMIC DNA]</scope>
    <source>
        <strain evidence="14 16">W12</strain>
    </source>
</reference>
<dbReference type="STRING" id="45670.SN16_04640"/>
<keyword evidence="17" id="KW-1185">Reference proteome</keyword>
<dbReference type="EMBL" id="JABEVU030000001">
    <property type="protein sequence ID" value="MDB0580070.1"/>
    <property type="molecule type" value="Genomic_DNA"/>
</dbReference>
<feature type="binding site" evidence="11">
    <location>
        <position position="158"/>
    </location>
    <ligand>
        <name>Mg(2+)</name>
        <dbReference type="ChEBI" id="CHEBI:18420"/>
    </ligand>
</feature>
<evidence type="ECO:0000256" key="2">
    <source>
        <dbReference type="ARBA" id="ARBA00022490"/>
    </source>
</evidence>
<evidence type="ECO:0000256" key="10">
    <source>
        <dbReference type="ARBA" id="ARBA00025810"/>
    </source>
</evidence>
<reference evidence="15" key="3">
    <citation type="submission" date="2020-04" db="EMBL/GenBank/DDBJ databases">
        <authorList>
            <person name="Tanveer F."/>
            <person name="Xie Y."/>
            <person name="Shinwari Z.K."/>
        </authorList>
    </citation>
    <scope>NUCLEOTIDE SEQUENCE</scope>
    <source>
        <strain evidence="15">MOSEL-ME25</strain>
    </source>
</reference>
<dbReference type="Gene3D" id="3.20.20.70">
    <property type="entry name" value="Aldolase class I"/>
    <property type="match status" value="1"/>
</dbReference>
<comment type="cofactor">
    <cofactor evidence="11">
        <name>NADPH</name>
        <dbReference type="ChEBI" id="CHEBI:57783"/>
    </cofactor>
</comment>
<feature type="binding site" evidence="11">
    <location>
        <begin position="68"/>
        <end position="70"/>
    </location>
    <ligand>
        <name>FMN</name>
        <dbReference type="ChEBI" id="CHEBI:58210"/>
    </ligand>
</feature>
<evidence type="ECO:0000313" key="17">
    <source>
        <dbReference type="Proteomes" id="UP000527860"/>
    </source>
</evidence>
<dbReference type="SUPFAM" id="SSF51395">
    <property type="entry name" value="FMN-linked oxidoreductases"/>
    <property type="match status" value="1"/>
</dbReference>
<dbReference type="PIRSF" id="PIRSF003314">
    <property type="entry name" value="IPP_isomerase"/>
    <property type="match status" value="1"/>
</dbReference>
<dbReference type="EC" id="5.3.3.2" evidence="11"/>
<feature type="binding site" evidence="11">
    <location>
        <position position="219"/>
    </location>
    <ligand>
        <name>FMN</name>
        <dbReference type="ChEBI" id="CHEBI:58210"/>
    </ligand>
</feature>
<name>A0A0C2E7Q4_9STAP</name>
<evidence type="ECO:0000256" key="9">
    <source>
        <dbReference type="ARBA" id="ARBA00023235"/>
    </source>
</evidence>
<gene>
    <name evidence="11 15" type="primary">fni</name>
    <name evidence="15" type="ORF">F7P68_0005975</name>
    <name evidence="14" type="ORF">SN16_04640</name>
</gene>
<evidence type="ECO:0000313" key="15">
    <source>
        <dbReference type="EMBL" id="MDB0580070.1"/>
    </source>
</evidence>
<feature type="binding site" evidence="11">
    <location>
        <position position="189"/>
    </location>
    <ligand>
        <name>FMN</name>
        <dbReference type="ChEBI" id="CHEBI:58210"/>
    </ligand>
</feature>
<dbReference type="GO" id="GO:0005737">
    <property type="term" value="C:cytoplasm"/>
    <property type="evidence" value="ECO:0007669"/>
    <property type="project" value="UniProtKB-SubCell"/>
</dbReference>
<dbReference type="HAMAP" id="MF_00354">
    <property type="entry name" value="Idi_2"/>
    <property type="match status" value="1"/>
</dbReference>
<evidence type="ECO:0000256" key="5">
    <source>
        <dbReference type="ARBA" id="ARBA00022723"/>
    </source>
</evidence>
<evidence type="ECO:0000313" key="16">
    <source>
        <dbReference type="Proteomes" id="UP000031546"/>
    </source>
</evidence>
<evidence type="ECO:0000256" key="1">
    <source>
        <dbReference type="ARBA" id="ARBA00001917"/>
    </source>
</evidence>
<feature type="binding site" evidence="11">
    <location>
        <position position="98"/>
    </location>
    <ligand>
        <name>FMN</name>
        <dbReference type="ChEBI" id="CHEBI:58210"/>
    </ligand>
</feature>
<comment type="subcellular location">
    <subcellularLocation>
        <location evidence="11">Cytoplasm</location>
    </subcellularLocation>
</comment>
<dbReference type="RefSeq" id="WP_040105437.1">
    <property type="nucleotide sequence ID" value="NZ_JABEVU030000001.1"/>
</dbReference>
<keyword evidence="8 11" id="KW-0414">Isoprene biosynthesis</keyword>
<dbReference type="Proteomes" id="UP000031546">
    <property type="component" value="Unassembled WGS sequence"/>
</dbReference>
<dbReference type="GO" id="GO:0000287">
    <property type="term" value="F:magnesium ion binding"/>
    <property type="evidence" value="ECO:0007669"/>
    <property type="project" value="UniProtKB-UniRule"/>
</dbReference>
<proteinExistence type="inferred from homology"/>
<keyword evidence="3 11" id="KW-0285">Flavoprotein</keyword>
<dbReference type="GO" id="GO:0070402">
    <property type="term" value="F:NADPH binding"/>
    <property type="evidence" value="ECO:0007669"/>
    <property type="project" value="UniProtKB-UniRule"/>
</dbReference>
<dbReference type="PANTHER" id="PTHR43665">
    <property type="entry name" value="ISOPENTENYL-DIPHOSPHATE DELTA-ISOMERASE"/>
    <property type="match status" value="1"/>
</dbReference>
<dbReference type="PANTHER" id="PTHR43665:SF1">
    <property type="entry name" value="ISOPENTENYL-DIPHOSPHATE DELTA-ISOMERASE"/>
    <property type="match status" value="1"/>
</dbReference>
<comment type="subunit">
    <text evidence="10 11">Homooctamer. Dimer of tetramers.</text>
</comment>